<dbReference type="Pfam" id="PF13384">
    <property type="entry name" value="HTH_23"/>
    <property type="match status" value="1"/>
</dbReference>
<dbReference type="Proteomes" id="UP001377830">
    <property type="component" value="Chromosome"/>
</dbReference>
<dbReference type="AlphaFoldDB" id="A0AAN0MMP9"/>
<dbReference type="EMBL" id="AP028908">
    <property type="protein sequence ID" value="BES86612.1"/>
    <property type="molecule type" value="Genomic_DNA"/>
</dbReference>
<evidence type="ECO:0000259" key="1">
    <source>
        <dbReference type="Pfam" id="PF13358"/>
    </source>
</evidence>
<organism evidence="2 3">
    <name type="scientific">Pectobacterium araliae</name>
    <dbReference type="NCBI Taxonomy" id="3073862"/>
    <lineage>
        <taxon>Bacteria</taxon>
        <taxon>Pseudomonadati</taxon>
        <taxon>Pseudomonadota</taxon>
        <taxon>Gammaproteobacteria</taxon>
        <taxon>Enterobacterales</taxon>
        <taxon>Pectobacteriaceae</taxon>
        <taxon>Pectobacterium</taxon>
    </lineage>
</organism>
<dbReference type="InterPro" id="IPR047655">
    <property type="entry name" value="Transpos_IS630-like"/>
</dbReference>
<gene>
    <name evidence="2" type="ORF">PEC302110_37090</name>
</gene>
<proteinExistence type="predicted"/>
<dbReference type="InterPro" id="IPR038717">
    <property type="entry name" value="Tc1-like_DDE_dom"/>
</dbReference>
<protein>
    <submittedName>
        <fullName evidence="2">IS630-like element ISEc33 family transposase</fullName>
    </submittedName>
</protein>
<dbReference type="SUPFAM" id="SSF46689">
    <property type="entry name" value="Homeodomain-like"/>
    <property type="match status" value="1"/>
</dbReference>
<evidence type="ECO:0000313" key="3">
    <source>
        <dbReference type="Proteomes" id="UP001377830"/>
    </source>
</evidence>
<accession>A0AAN0MMP9</accession>
<dbReference type="RefSeq" id="WP_338659408.1">
    <property type="nucleotide sequence ID" value="NZ_AP028908.1"/>
</dbReference>
<dbReference type="NCBIfam" id="NF033545">
    <property type="entry name" value="transpos_IS630"/>
    <property type="match status" value="1"/>
</dbReference>
<name>A0AAN0MMP9_9GAMM</name>
<dbReference type="GO" id="GO:0003676">
    <property type="term" value="F:nucleic acid binding"/>
    <property type="evidence" value="ECO:0007669"/>
    <property type="project" value="InterPro"/>
</dbReference>
<keyword evidence="3" id="KW-1185">Reference proteome</keyword>
<dbReference type="InterPro" id="IPR009057">
    <property type="entry name" value="Homeodomain-like_sf"/>
</dbReference>
<evidence type="ECO:0000313" key="2">
    <source>
        <dbReference type="EMBL" id="BES86612.1"/>
    </source>
</evidence>
<reference evidence="3" key="1">
    <citation type="journal article" date="2024" name="Int. J. Syst. Evol. Microbiol.">
        <title>Pectobacterium araliae sp. nov., a pathogen causing bacterial soft rot of Japanese angelica tree in Japan.</title>
        <authorList>
            <person name="Sawada H."/>
            <person name="Someya N."/>
            <person name="Morohoshi T."/>
            <person name="Ono M."/>
            <person name="Satou M."/>
        </authorList>
    </citation>
    <scope>NUCLEOTIDE SEQUENCE [LARGE SCALE GENOMIC DNA]</scope>
    <source>
        <strain evidence="3">MAFF 302110</strain>
    </source>
</reference>
<sequence length="343" mass="39231">MPIITPIQPDERQLMQKTMQTTRDKNHYRRLAALLMLDDGISVSDVAKHLQAARSTVGRWINWFTQSGAEGLESRPAGRPPKWSPEPVLPLLSHLVDYSPQDVGWLRSRWSLELLTMEINGFFNINASRSTLYRWVKMAGLVWRRAAPTLKLSDPDYDEKMTAIQAALAVNSSEHPVFYQDEVDIALNPKIGADWSQKGNQKRIVTPGQNQKHYLAGALHADTGKVTYIGGIKKTSKLFINLLVKLKRTYRHASIITLIVDNYIIHKSKETQRWLAVNPKFNLLFLPTYSPWLNRIEGLWHKLHETVTRNHHCHYMWQLLQNVAQFMEAASPFPGNAPGKARV</sequence>
<dbReference type="Pfam" id="PF13358">
    <property type="entry name" value="DDE_3"/>
    <property type="match status" value="1"/>
</dbReference>
<dbReference type="KEGG" id="parl:PEC302110_37090"/>
<dbReference type="Gene3D" id="3.30.420.10">
    <property type="entry name" value="Ribonuclease H-like superfamily/Ribonuclease H"/>
    <property type="match status" value="1"/>
</dbReference>
<feature type="domain" description="Tc1-like transposase DDE" evidence="1">
    <location>
        <begin position="177"/>
        <end position="311"/>
    </location>
</feature>
<dbReference type="InterPro" id="IPR036397">
    <property type="entry name" value="RNaseH_sf"/>
</dbReference>